<feature type="region of interest" description="Disordered" evidence="1">
    <location>
        <begin position="33"/>
        <end position="55"/>
    </location>
</feature>
<comment type="caution">
    <text evidence="2">The sequence shown here is derived from an EMBL/GenBank/DDBJ whole genome shotgun (WGS) entry which is preliminary data.</text>
</comment>
<proteinExistence type="predicted"/>
<evidence type="ECO:0000313" key="2">
    <source>
        <dbReference type="EMBL" id="GAJ03410.1"/>
    </source>
</evidence>
<name>X1VBN7_9ZZZZ</name>
<reference evidence="2" key="1">
    <citation type="journal article" date="2014" name="Front. Microbiol.">
        <title>High frequency of phylogenetically diverse reductive dehalogenase-homologous genes in deep subseafloor sedimentary metagenomes.</title>
        <authorList>
            <person name="Kawai M."/>
            <person name="Futagami T."/>
            <person name="Toyoda A."/>
            <person name="Takaki Y."/>
            <person name="Nishi S."/>
            <person name="Hori S."/>
            <person name="Arai W."/>
            <person name="Tsubouchi T."/>
            <person name="Morono Y."/>
            <person name="Uchiyama I."/>
            <person name="Ito T."/>
            <person name="Fujiyama A."/>
            <person name="Inagaki F."/>
            <person name="Takami H."/>
        </authorList>
    </citation>
    <scope>NUCLEOTIDE SEQUENCE</scope>
    <source>
        <strain evidence="2">Expedition CK06-06</strain>
    </source>
</reference>
<organism evidence="2">
    <name type="scientific">marine sediment metagenome</name>
    <dbReference type="NCBI Taxonomy" id="412755"/>
    <lineage>
        <taxon>unclassified sequences</taxon>
        <taxon>metagenomes</taxon>
        <taxon>ecological metagenomes</taxon>
    </lineage>
</organism>
<dbReference type="AlphaFoldDB" id="X1VBN7"/>
<protein>
    <submittedName>
        <fullName evidence="2">Uncharacterized protein</fullName>
    </submittedName>
</protein>
<accession>X1VBN7</accession>
<sequence length="55" mass="5828">MLCGAHSAALVIEKRIINAIAKPSLENLARIGKGSDGYAFDKNKKDPANYIEPGG</sequence>
<gene>
    <name evidence="2" type="ORF">S12H4_53535</name>
</gene>
<dbReference type="EMBL" id="BARW01034095">
    <property type="protein sequence ID" value="GAJ03410.1"/>
    <property type="molecule type" value="Genomic_DNA"/>
</dbReference>
<evidence type="ECO:0000256" key="1">
    <source>
        <dbReference type="SAM" id="MobiDB-lite"/>
    </source>
</evidence>